<feature type="region of interest" description="Disordered" evidence="1">
    <location>
        <begin position="73"/>
        <end position="99"/>
    </location>
</feature>
<evidence type="ECO:0000313" key="3">
    <source>
        <dbReference type="EMBL" id="KAF2862611.1"/>
    </source>
</evidence>
<dbReference type="EMBL" id="MU005965">
    <property type="protein sequence ID" value="KAF2862611.1"/>
    <property type="molecule type" value="Genomic_DNA"/>
</dbReference>
<protein>
    <submittedName>
        <fullName evidence="3">Uncharacterized protein</fullName>
    </submittedName>
</protein>
<organism evidence="3 4">
    <name type="scientific">Piedraia hortae CBS 480.64</name>
    <dbReference type="NCBI Taxonomy" id="1314780"/>
    <lineage>
        <taxon>Eukaryota</taxon>
        <taxon>Fungi</taxon>
        <taxon>Dikarya</taxon>
        <taxon>Ascomycota</taxon>
        <taxon>Pezizomycotina</taxon>
        <taxon>Dothideomycetes</taxon>
        <taxon>Dothideomycetidae</taxon>
        <taxon>Capnodiales</taxon>
        <taxon>Piedraiaceae</taxon>
        <taxon>Piedraia</taxon>
    </lineage>
</organism>
<keyword evidence="2" id="KW-1133">Transmembrane helix</keyword>
<sequence>MGGYVCLEVRMRFVNVFDQIWIPTLVLLILIAAQTLVPCFSGEVRFILEICEKGSGDADIYHVRIQLRAWSGTKKPGHKQRGFRTMGGTTLRTGSSGLR</sequence>
<evidence type="ECO:0000256" key="2">
    <source>
        <dbReference type="SAM" id="Phobius"/>
    </source>
</evidence>
<evidence type="ECO:0000256" key="1">
    <source>
        <dbReference type="SAM" id="MobiDB-lite"/>
    </source>
</evidence>
<reference evidence="3" key="1">
    <citation type="journal article" date="2020" name="Stud. Mycol.">
        <title>101 Dothideomycetes genomes: a test case for predicting lifestyles and emergence of pathogens.</title>
        <authorList>
            <person name="Haridas S."/>
            <person name="Albert R."/>
            <person name="Binder M."/>
            <person name="Bloem J."/>
            <person name="Labutti K."/>
            <person name="Salamov A."/>
            <person name="Andreopoulos B."/>
            <person name="Baker S."/>
            <person name="Barry K."/>
            <person name="Bills G."/>
            <person name="Bluhm B."/>
            <person name="Cannon C."/>
            <person name="Castanera R."/>
            <person name="Culley D."/>
            <person name="Daum C."/>
            <person name="Ezra D."/>
            <person name="Gonzalez J."/>
            <person name="Henrissat B."/>
            <person name="Kuo A."/>
            <person name="Liang C."/>
            <person name="Lipzen A."/>
            <person name="Lutzoni F."/>
            <person name="Magnuson J."/>
            <person name="Mondo S."/>
            <person name="Nolan M."/>
            <person name="Ohm R."/>
            <person name="Pangilinan J."/>
            <person name="Park H.-J."/>
            <person name="Ramirez L."/>
            <person name="Alfaro M."/>
            <person name="Sun H."/>
            <person name="Tritt A."/>
            <person name="Yoshinaga Y."/>
            <person name="Zwiers L.-H."/>
            <person name="Turgeon B."/>
            <person name="Goodwin S."/>
            <person name="Spatafora J."/>
            <person name="Crous P."/>
            <person name="Grigoriev I."/>
        </authorList>
    </citation>
    <scope>NUCLEOTIDE SEQUENCE</scope>
    <source>
        <strain evidence="3">CBS 480.64</strain>
    </source>
</reference>
<gene>
    <name evidence="3" type="ORF">K470DRAFT_175992</name>
</gene>
<proteinExistence type="predicted"/>
<dbReference type="AlphaFoldDB" id="A0A6A7C527"/>
<evidence type="ECO:0000313" key="4">
    <source>
        <dbReference type="Proteomes" id="UP000799421"/>
    </source>
</evidence>
<dbReference type="Proteomes" id="UP000799421">
    <property type="component" value="Unassembled WGS sequence"/>
</dbReference>
<keyword evidence="2" id="KW-0472">Membrane</keyword>
<feature type="compositionally biased region" description="Low complexity" evidence="1">
    <location>
        <begin position="83"/>
        <end position="99"/>
    </location>
</feature>
<feature type="transmembrane region" description="Helical" evidence="2">
    <location>
        <begin position="20"/>
        <end position="40"/>
    </location>
</feature>
<keyword evidence="4" id="KW-1185">Reference proteome</keyword>
<keyword evidence="2" id="KW-0812">Transmembrane</keyword>
<name>A0A6A7C527_9PEZI</name>
<accession>A0A6A7C527</accession>